<accession>A0A8C6SGT9</accession>
<protein>
    <recommendedName>
        <fullName evidence="6">DNA 3'-5' helicase</fullName>
        <ecNumber evidence="6">5.6.2.4</ecNumber>
    </recommendedName>
</protein>
<dbReference type="AlphaFoldDB" id="A0A8C6SGT9"/>
<keyword evidence="4" id="KW-0413">Isomerase</keyword>
<dbReference type="GO" id="GO:0005654">
    <property type="term" value="C:nucleoplasm"/>
    <property type="evidence" value="ECO:0007669"/>
    <property type="project" value="TreeGrafter"/>
</dbReference>
<keyword evidence="10" id="KW-1185">Reference proteome</keyword>
<feature type="domain" description="Helicase ATP-binding" evidence="7">
    <location>
        <begin position="119"/>
        <end position="272"/>
    </location>
</feature>
<dbReference type="GO" id="GO:0043138">
    <property type="term" value="F:3'-5' DNA helicase activity"/>
    <property type="evidence" value="ECO:0007669"/>
    <property type="project" value="UniProtKB-EC"/>
</dbReference>
<keyword evidence="3" id="KW-0067">ATP-binding</keyword>
<dbReference type="GO" id="GO:0003676">
    <property type="term" value="F:nucleic acid binding"/>
    <property type="evidence" value="ECO:0007669"/>
    <property type="project" value="InterPro"/>
</dbReference>
<dbReference type="SMART" id="SM00487">
    <property type="entry name" value="DEXDc"/>
    <property type="match status" value="1"/>
</dbReference>
<reference evidence="9" key="1">
    <citation type="submission" date="2025-08" db="UniProtKB">
        <authorList>
            <consortium name="Ensembl"/>
        </authorList>
    </citation>
    <scope>IDENTIFICATION</scope>
</reference>
<dbReference type="InterPro" id="IPR043128">
    <property type="entry name" value="Rev_trsase/Diguanyl_cyclase"/>
</dbReference>
<dbReference type="FunFam" id="3.30.70.270:FF:000026">
    <property type="entry name" value="Transposon Ty3-G Gag-Pol polyprotein"/>
    <property type="match status" value="1"/>
</dbReference>
<organism evidence="9 10">
    <name type="scientific">Neogobius melanostomus</name>
    <name type="common">round goby</name>
    <dbReference type="NCBI Taxonomy" id="47308"/>
    <lineage>
        <taxon>Eukaryota</taxon>
        <taxon>Metazoa</taxon>
        <taxon>Chordata</taxon>
        <taxon>Craniata</taxon>
        <taxon>Vertebrata</taxon>
        <taxon>Euteleostomi</taxon>
        <taxon>Actinopterygii</taxon>
        <taxon>Neopterygii</taxon>
        <taxon>Teleostei</taxon>
        <taxon>Neoteleostei</taxon>
        <taxon>Acanthomorphata</taxon>
        <taxon>Gobiaria</taxon>
        <taxon>Gobiiformes</taxon>
        <taxon>Gobioidei</taxon>
        <taxon>Gobiidae</taxon>
        <taxon>Benthophilinae</taxon>
        <taxon>Neogobiini</taxon>
        <taxon>Neogobius</taxon>
    </lineage>
</organism>
<dbReference type="GO" id="GO:0005694">
    <property type="term" value="C:chromosome"/>
    <property type="evidence" value="ECO:0007669"/>
    <property type="project" value="TreeGrafter"/>
</dbReference>
<evidence type="ECO:0000256" key="3">
    <source>
        <dbReference type="ARBA" id="ARBA00022840"/>
    </source>
</evidence>
<comment type="similarity">
    <text evidence="1">Belongs to the helicase family. RecQ subfamily.</text>
</comment>
<dbReference type="SUPFAM" id="SSF56672">
    <property type="entry name" value="DNA/RNA polymerases"/>
    <property type="match status" value="1"/>
</dbReference>
<dbReference type="GO" id="GO:0005524">
    <property type="term" value="F:ATP binding"/>
    <property type="evidence" value="ECO:0007669"/>
    <property type="project" value="UniProtKB-KW"/>
</dbReference>
<dbReference type="GO" id="GO:0000724">
    <property type="term" value="P:double-strand break repair via homologous recombination"/>
    <property type="evidence" value="ECO:0007669"/>
    <property type="project" value="TreeGrafter"/>
</dbReference>
<dbReference type="SUPFAM" id="SSF52540">
    <property type="entry name" value="P-loop containing nucleoside triphosphate hydrolases"/>
    <property type="match status" value="1"/>
</dbReference>
<dbReference type="PANTHER" id="PTHR13710:SF157">
    <property type="entry name" value="DNA HELICASE"/>
    <property type="match status" value="1"/>
</dbReference>
<dbReference type="EC" id="5.6.2.4" evidence="6"/>
<dbReference type="Gene3D" id="3.30.70.270">
    <property type="match status" value="1"/>
</dbReference>
<dbReference type="PANTHER" id="PTHR13710">
    <property type="entry name" value="DNA HELICASE RECQ FAMILY MEMBER"/>
    <property type="match status" value="1"/>
</dbReference>
<dbReference type="InterPro" id="IPR014001">
    <property type="entry name" value="Helicase_ATP-bd"/>
</dbReference>
<dbReference type="InterPro" id="IPR001650">
    <property type="entry name" value="Helicase_C-like"/>
</dbReference>
<dbReference type="PROSITE" id="PS51192">
    <property type="entry name" value="HELICASE_ATP_BIND_1"/>
    <property type="match status" value="1"/>
</dbReference>
<evidence type="ECO:0000256" key="4">
    <source>
        <dbReference type="ARBA" id="ARBA00023235"/>
    </source>
</evidence>
<dbReference type="PROSITE" id="PS51194">
    <property type="entry name" value="HELICASE_CTER"/>
    <property type="match status" value="1"/>
</dbReference>
<dbReference type="SMART" id="SM00490">
    <property type="entry name" value="HELICc"/>
    <property type="match status" value="1"/>
</dbReference>
<dbReference type="InterPro" id="IPR041577">
    <property type="entry name" value="RT_RNaseH_2"/>
</dbReference>
<evidence type="ECO:0000256" key="2">
    <source>
        <dbReference type="ARBA" id="ARBA00022741"/>
    </source>
</evidence>
<comment type="catalytic activity">
    <reaction evidence="5">
        <text>Couples ATP hydrolysis with the unwinding of duplex DNA by translocating in the 3'-5' direction.</text>
        <dbReference type="EC" id="5.6.2.4"/>
    </reaction>
</comment>
<dbReference type="GO" id="GO:0000723">
    <property type="term" value="P:telomere maintenance"/>
    <property type="evidence" value="ECO:0007669"/>
    <property type="project" value="TreeGrafter"/>
</dbReference>
<evidence type="ECO:0000313" key="9">
    <source>
        <dbReference type="Ensembl" id="ENSNMLP00000005581.1"/>
    </source>
</evidence>
<evidence type="ECO:0000313" key="10">
    <source>
        <dbReference type="Proteomes" id="UP000694523"/>
    </source>
</evidence>
<feature type="domain" description="Helicase C-terminal" evidence="8">
    <location>
        <begin position="260"/>
        <end position="441"/>
    </location>
</feature>
<dbReference type="InterPro" id="IPR027417">
    <property type="entry name" value="P-loop_NTPase"/>
</dbReference>
<evidence type="ECO:0000256" key="6">
    <source>
        <dbReference type="ARBA" id="ARBA00034808"/>
    </source>
</evidence>
<dbReference type="Pfam" id="PF00270">
    <property type="entry name" value="DEAD"/>
    <property type="match status" value="1"/>
</dbReference>
<dbReference type="GO" id="GO:0009378">
    <property type="term" value="F:four-way junction helicase activity"/>
    <property type="evidence" value="ECO:0007669"/>
    <property type="project" value="TreeGrafter"/>
</dbReference>
<dbReference type="GO" id="GO:0005737">
    <property type="term" value="C:cytoplasm"/>
    <property type="evidence" value="ECO:0007669"/>
    <property type="project" value="TreeGrafter"/>
</dbReference>
<dbReference type="InterPro" id="IPR043502">
    <property type="entry name" value="DNA/RNA_pol_sf"/>
</dbReference>
<proteinExistence type="inferred from homology"/>
<dbReference type="Pfam" id="PF00271">
    <property type="entry name" value="Helicase_C"/>
    <property type="match status" value="1"/>
</dbReference>
<dbReference type="Pfam" id="PF17919">
    <property type="entry name" value="RT_RNaseH_2"/>
    <property type="match status" value="1"/>
</dbReference>
<keyword evidence="2" id="KW-0547">Nucleotide-binding</keyword>
<evidence type="ECO:0000259" key="8">
    <source>
        <dbReference type="PROSITE" id="PS51194"/>
    </source>
</evidence>
<reference evidence="9" key="2">
    <citation type="submission" date="2025-09" db="UniProtKB">
        <authorList>
            <consortium name="Ensembl"/>
        </authorList>
    </citation>
    <scope>IDENTIFICATION</scope>
</reference>
<dbReference type="Proteomes" id="UP000694523">
    <property type="component" value="Unplaced"/>
</dbReference>
<dbReference type="InterPro" id="IPR011545">
    <property type="entry name" value="DEAD/DEAH_box_helicase_dom"/>
</dbReference>
<evidence type="ECO:0000256" key="5">
    <source>
        <dbReference type="ARBA" id="ARBA00034617"/>
    </source>
</evidence>
<name>A0A8C6SGT9_9GOBI</name>
<evidence type="ECO:0000259" key="7">
    <source>
        <dbReference type="PROSITE" id="PS51192"/>
    </source>
</evidence>
<evidence type="ECO:0000256" key="1">
    <source>
        <dbReference type="ARBA" id="ARBA00005446"/>
    </source>
</evidence>
<dbReference type="Gene3D" id="3.40.50.300">
    <property type="entry name" value="P-loop containing nucleotide triphosphate hydrolases"/>
    <property type="match status" value="2"/>
</dbReference>
<sequence length="617" mass="68851">MKPDPDKVKAITEMPSPSNVEELRQVLGLINYVGRFLPDLSSKLHPITELLRKESRWTWDYAQEQAFKEVKAMLVSAPALAYYDPNSETVISADASSYGLGATLLQVHQGKLKPRLALQSFINTKQDVLALLPTGFGKSLIYQLAPLVAKLMGFSENPVVAVVSPLIALMEDQIKEAAELGISATQLGPVEENAIKSCRYQVLLGSPEACCSCVFLFSNRGKAAKGRKAFRESYSRLGELRAIVKPVLALTASADLHSRDIVRRQLHFKNENNIIVSPNRVNIRLSVRRLTTDSLDCFDWLVRDLKEKGLEMLPIIIYCTNLLIGMFHSHTLPVNKSRVLSSFNGEGSCRVTVATTALGVGVNFPKVSHVVMYGLPEDTEATLQQVGRAGRDGSPAYAVLYANKQLANTDKAVKTVLQESLKGCFRKALYSYFEKEVSSVEPAHSCCTYCHSLCKCSSDYCSVSKPNYEMPKQIVTPVKCRQITLDEQELVRKLLEKYRDSLIPPNEHLYTNASFCTGFSNVLIESVLESLSEIFDITDVMRKLPVFDIKHGQEIIRIVHKIFQDFDLYEFPDIPEEPYLPPDIDFSGYFDVADDNEDFESSLSSIESGLSMLQISD</sequence>
<dbReference type="Ensembl" id="ENSNMLT00000006414.1">
    <property type="protein sequence ID" value="ENSNMLP00000005581.1"/>
    <property type="gene ID" value="ENSNMLG00000004044.1"/>
</dbReference>